<evidence type="ECO:0000313" key="3">
    <source>
        <dbReference type="Proteomes" id="UP000008068"/>
    </source>
</evidence>
<evidence type="ECO:0008006" key="4">
    <source>
        <dbReference type="Google" id="ProtNLM"/>
    </source>
</evidence>
<sequence length="265" mass="29826">MKKIFVILLLLCITTICETNKDEKQPSDMKPPGIEDLTDQSAYLEVLKDFSNKMEEETQGIRVARDEPGFFSSLWNTAKTAAVNAFDAAVNALKKDSEKISEAIRQRIENEIENRLTSILDQSPNCTSSEPAIMLTRETLPPFLDGVEQWVQMMNDKIEAGHPLTDEEYCSIGEYLENLGNIKPLDLALEERYLAAMESLAELIKKQKDMKRIPSLLFELLSDYPIYNAIAGAIVPAVLLVIHVFDFLSLSLPLSQILEFLGIQI</sequence>
<dbReference type="EMBL" id="GL379789">
    <property type="protein sequence ID" value="EGT45558.1"/>
    <property type="molecule type" value="Genomic_DNA"/>
</dbReference>
<evidence type="ECO:0000313" key="2">
    <source>
        <dbReference type="EMBL" id="EGT45558.1"/>
    </source>
</evidence>
<dbReference type="InParanoid" id="G0MC50"/>
<dbReference type="HOGENOM" id="CLU_1050637_0_0_1"/>
<proteinExistence type="predicted"/>
<dbReference type="AlphaFoldDB" id="G0MC50"/>
<protein>
    <recommendedName>
        <fullName evidence="4">SXP/RAL-2 family protein Ani s 5-like cation-binding domain-containing protein</fullName>
    </recommendedName>
</protein>
<feature type="chain" id="PRO_5003403706" description="SXP/RAL-2 family protein Ani s 5-like cation-binding domain-containing protein" evidence="1">
    <location>
        <begin position="20"/>
        <end position="265"/>
    </location>
</feature>
<dbReference type="Proteomes" id="UP000008068">
    <property type="component" value="Unassembled WGS sequence"/>
</dbReference>
<keyword evidence="3" id="KW-1185">Reference proteome</keyword>
<feature type="signal peptide" evidence="1">
    <location>
        <begin position="1"/>
        <end position="19"/>
    </location>
</feature>
<keyword evidence="1" id="KW-0732">Signal</keyword>
<evidence type="ECO:0000256" key="1">
    <source>
        <dbReference type="SAM" id="SignalP"/>
    </source>
</evidence>
<accession>G0MC50</accession>
<reference evidence="3" key="1">
    <citation type="submission" date="2011-07" db="EMBL/GenBank/DDBJ databases">
        <authorList>
            <consortium name="Caenorhabditis brenneri Sequencing and Analysis Consortium"/>
            <person name="Wilson R.K."/>
        </authorList>
    </citation>
    <scope>NUCLEOTIDE SEQUENCE [LARGE SCALE GENOMIC DNA]</scope>
    <source>
        <strain evidence="3">PB2801</strain>
    </source>
</reference>
<organism evidence="3">
    <name type="scientific">Caenorhabditis brenneri</name>
    <name type="common">Nematode worm</name>
    <dbReference type="NCBI Taxonomy" id="135651"/>
    <lineage>
        <taxon>Eukaryota</taxon>
        <taxon>Metazoa</taxon>
        <taxon>Ecdysozoa</taxon>
        <taxon>Nematoda</taxon>
        <taxon>Chromadorea</taxon>
        <taxon>Rhabditida</taxon>
        <taxon>Rhabditina</taxon>
        <taxon>Rhabditomorpha</taxon>
        <taxon>Rhabditoidea</taxon>
        <taxon>Rhabditidae</taxon>
        <taxon>Peloderinae</taxon>
        <taxon>Caenorhabditis</taxon>
    </lineage>
</organism>
<gene>
    <name evidence="2" type="ORF">CAEBREN_17161</name>
</gene>
<name>G0MC50_CAEBE</name>